<evidence type="ECO:0008006" key="20">
    <source>
        <dbReference type="Google" id="ProtNLM"/>
    </source>
</evidence>
<dbReference type="GO" id="GO:0015159">
    <property type="term" value="F:polysaccharide transmembrane transporter activity"/>
    <property type="evidence" value="ECO:0007669"/>
    <property type="project" value="InterPro"/>
</dbReference>
<keyword evidence="12" id="KW-0564">Palmitate</keyword>
<evidence type="ECO:0000256" key="12">
    <source>
        <dbReference type="ARBA" id="ARBA00023139"/>
    </source>
</evidence>
<dbReference type="Gene3D" id="3.10.560.10">
    <property type="entry name" value="Outer membrane lipoprotein wza domain like"/>
    <property type="match status" value="6"/>
</dbReference>
<dbReference type="PANTHER" id="PTHR33619:SF3">
    <property type="entry name" value="POLYSACCHARIDE EXPORT PROTEIN GFCE-RELATED"/>
    <property type="match status" value="1"/>
</dbReference>
<reference evidence="19" key="1">
    <citation type="journal article" date="2017" name="Appl. Environ. Microbiol.">
        <title>Molecular characterization of an Endozoicomonas-like organism causing infection in king scallop Pecten maximus L.</title>
        <authorList>
            <person name="Cano I."/>
            <person name="van Aerle R."/>
            <person name="Ross S."/>
            <person name="Verner-Jeffreys D.W."/>
            <person name="Paley R.K."/>
            <person name="Rimmer G."/>
            <person name="Ryder D."/>
            <person name="Hooper P."/>
            <person name="Stone D."/>
            <person name="Feist S.W."/>
        </authorList>
    </citation>
    <scope>NUCLEOTIDE SEQUENCE</scope>
</reference>
<evidence type="ECO:0000256" key="3">
    <source>
        <dbReference type="ARBA" id="ARBA00022448"/>
    </source>
</evidence>
<evidence type="ECO:0000256" key="10">
    <source>
        <dbReference type="ARBA" id="ARBA00023114"/>
    </source>
</evidence>
<gene>
    <name evidence="19" type="ORF">CI610_00071</name>
</gene>
<dbReference type="AlphaFoldDB" id="A0A2H9TCJ7"/>
<feature type="domain" description="Soluble ligand binding" evidence="17">
    <location>
        <begin position="393"/>
        <end position="438"/>
    </location>
</feature>
<comment type="similarity">
    <text evidence="2">Belongs to the BexD/CtrA/VexA family.</text>
</comment>
<feature type="domain" description="SLBB" evidence="18">
    <location>
        <begin position="679"/>
        <end position="757"/>
    </location>
</feature>
<dbReference type="PANTHER" id="PTHR33619">
    <property type="entry name" value="POLYSACCHARIDE EXPORT PROTEIN GFCE-RELATED"/>
    <property type="match status" value="1"/>
</dbReference>
<keyword evidence="6" id="KW-0812">Transmembrane</keyword>
<dbReference type="EMBL" id="NSIT01000002">
    <property type="protein sequence ID" value="PJE80913.1"/>
    <property type="molecule type" value="Genomic_DNA"/>
</dbReference>
<evidence type="ECO:0000256" key="2">
    <source>
        <dbReference type="ARBA" id="ARBA00009450"/>
    </source>
</evidence>
<evidence type="ECO:0000256" key="6">
    <source>
        <dbReference type="ARBA" id="ARBA00022692"/>
    </source>
</evidence>
<evidence type="ECO:0000256" key="11">
    <source>
        <dbReference type="ARBA" id="ARBA00023136"/>
    </source>
</evidence>
<dbReference type="InterPro" id="IPR003715">
    <property type="entry name" value="Poly_export_N"/>
</dbReference>
<organism evidence="19">
    <name type="scientific">invertebrate metagenome</name>
    <dbReference type="NCBI Taxonomy" id="1711999"/>
    <lineage>
        <taxon>unclassified sequences</taxon>
        <taxon>metagenomes</taxon>
        <taxon>organismal metagenomes</taxon>
    </lineage>
</organism>
<proteinExistence type="inferred from homology"/>
<sequence>MSLFVKLVKKVLTISISAVILTSATLSYGTENSKRFLFLYTTGSSIANTSNIFTSTDPSVLSVSDIKLFQKQEPFHLKEMTAPISLFSPSKTFHAKNKQYSSEEVMPITVLGDINHPGNFIIPSNASLYTLETVHRLLDIDRFNIQITVLRKGTNLPVTEDQLHHFKLTQNDIVILKKTEREVPLVTEASHNNSLASTTNKGNQSTEDIQPETQKSSVPSGPILTPGDILIINFPGEEGFNKPFPLNRRGNIKLPEVGDIDLQHTSPEIARLRITEALSSIYRNLDELEINLHEKRLLITVSGHIKKPGEINLPETADIQTAIQTAGGSQTNAQLDKLQIRRGELIIPVNYQQYLATGDPELLPALQSLDTLFIPAGLDTDNTSNPINDKNAIRILGQVTSPGAYPFREGITIIDALLHGGGTTPVSSIENIKVITGDKSVSFNLRSYLRNGNKTELPALSKGTTIFIPKQGSSVISDSSSVYALGEISKPGRYSLAPDTTVMDIIATAGGVSSNGDISRIRLIRAEGETKRFNLQAYSIGKGPKPAPLMAGDALFIPPKIKEQPTTIISAPDEKTIRIIGAINKPGIYEWTPDSTFINLIARAGGPAEKADITQITLLDTTTEPNFRQTFNLQSFLKQGGNSNALPKLKSGLTIMIPEQASDNSNNKQWVQLPKEHAIYIMGAVVSPGRYAFDRTMTFLDILSAASGPSQEADLTKVQIVHRNDTAPRVSNFNLSLYFDTGDETLLPIIAPGDSIFIPSRNRSWTQKPREETVRIMGAVTNGGRYEFSSDMTILDLLAEAGGPTKSAYIERIVVVNASGNEKMAVTFDLIDFMKNPDTRKLPVIREGDTIFIPDIEKSRWALFMDAVKDTLNIASLVTLVRTIYKGSAI</sequence>
<evidence type="ECO:0000256" key="9">
    <source>
        <dbReference type="ARBA" id="ARBA00023065"/>
    </source>
</evidence>
<comment type="subcellular location">
    <subcellularLocation>
        <location evidence="1">Cell outer membrane</location>
        <topology evidence="1">Multi-pass membrane protein</topology>
    </subcellularLocation>
</comment>
<evidence type="ECO:0000259" key="17">
    <source>
        <dbReference type="Pfam" id="PF10531"/>
    </source>
</evidence>
<feature type="domain" description="Soluble ligand binding" evidence="17">
    <location>
        <begin position="482"/>
        <end position="528"/>
    </location>
</feature>
<feature type="domain" description="Soluble ligand binding" evidence="17">
    <location>
        <begin position="774"/>
        <end position="825"/>
    </location>
</feature>
<dbReference type="InterPro" id="IPR049712">
    <property type="entry name" value="Poly_export"/>
</dbReference>
<keyword evidence="14" id="KW-0449">Lipoprotein</keyword>
<keyword evidence="13" id="KW-0998">Cell outer membrane</keyword>
<dbReference type="InterPro" id="IPR019554">
    <property type="entry name" value="Soluble_ligand-bd"/>
</dbReference>
<feature type="domain" description="Soluble ligand binding" evidence="17">
    <location>
        <begin position="577"/>
        <end position="618"/>
    </location>
</feature>
<feature type="compositionally biased region" description="Polar residues" evidence="15">
    <location>
        <begin position="189"/>
        <end position="219"/>
    </location>
</feature>
<feature type="region of interest" description="Disordered" evidence="15">
    <location>
        <begin position="186"/>
        <end position="222"/>
    </location>
</feature>
<keyword evidence="3" id="KW-0813">Transport</keyword>
<keyword evidence="9" id="KW-0406">Ion transport</keyword>
<protein>
    <recommendedName>
        <fullName evidence="20">Polysialic acid transport protein KpsD</fullName>
    </recommendedName>
</protein>
<feature type="domain" description="Soluble ligand binding" evidence="17">
    <location>
        <begin position="299"/>
        <end position="344"/>
    </location>
</feature>
<evidence type="ECO:0000259" key="18">
    <source>
        <dbReference type="Pfam" id="PF22461"/>
    </source>
</evidence>
<keyword evidence="8" id="KW-0625">Polysaccharide transport</keyword>
<dbReference type="Pfam" id="PF22461">
    <property type="entry name" value="SLBB_2"/>
    <property type="match status" value="1"/>
</dbReference>
<keyword evidence="5" id="KW-0762">Sugar transport</keyword>
<comment type="caution">
    <text evidence="19">The sequence shown here is derived from an EMBL/GenBank/DDBJ whole genome shotgun (WGS) entry which is preliminary data.</text>
</comment>
<feature type="domain" description="Polysaccharide export protein N-terminal" evidence="16">
    <location>
        <begin position="219"/>
        <end position="284"/>
    </location>
</feature>
<evidence type="ECO:0000256" key="1">
    <source>
        <dbReference type="ARBA" id="ARBA00004571"/>
    </source>
</evidence>
<dbReference type="GO" id="GO:0015288">
    <property type="term" value="F:porin activity"/>
    <property type="evidence" value="ECO:0007669"/>
    <property type="project" value="UniProtKB-KW"/>
</dbReference>
<evidence type="ECO:0000256" key="8">
    <source>
        <dbReference type="ARBA" id="ARBA00023047"/>
    </source>
</evidence>
<evidence type="ECO:0000256" key="14">
    <source>
        <dbReference type="ARBA" id="ARBA00023288"/>
    </source>
</evidence>
<evidence type="ECO:0000256" key="13">
    <source>
        <dbReference type="ARBA" id="ARBA00023237"/>
    </source>
</evidence>
<dbReference type="GO" id="GO:0046930">
    <property type="term" value="C:pore complex"/>
    <property type="evidence" value="ECO:0007669"/>
    <property type="project" value="UniProtKB-KW"/>
</dbReference>
<evidence type="ECO:0000259" key="16">
    <source>
        <dbReference type="Pfam" id="PF02563"/>
    </source>
</evidence>
<dbReference type="GO" id="GO:0006811">
    <property type="term" value="P:monoatomic ion transport"/>
    <property type="evidence" value="ECO:0007669"/>
    <property type="project" value="UniProtKB-KW"/>
</dbReference>
<evidence type="ECO:0000256" key="5">
    <source>
        <dbReference type="ARBA" id="ARBA00022597"/>
    </source>
</evidence>
<keyword evidence="11" id="KW-0472">Membrane</keyword>
<evidence type="ECO:0000256" key="4">
    <source>
        <dbReference type="ARBA" id="ARBA00022452"/>
    </source>
</evidence>
<dbReference type="GO" id="GO:0009279">
    <property type="term" value="C:cell outer membrane"/>
    <property type="evidence" value="ECO:0007669"/>
    <property type="project" value="UniProtKB-SubCell"/>
</dbReference>
<evidence type="ECO:0000313" key="19">
    <source>
        <dbReference type="EMBL" id="PJE80913.1"/>
    </source>
</evidence>
<dbReference type="Pfam" id="PF02563">
    <property type="entry name" value="Poly_export"/>
    <property type="match status" value="1"/>
</dbReference>
<evidence type="ECO:0000256" key="7">
    <source>
        <dbReference type="ARBA" id="ARBA00022729"/>
    </source>
</evidence>
<dbReference type="InterPro" id="IPR054765">
    <property type="entry name" value="SLBB_dom"/>
</dbReference>
<evidence type="ECO:0000256" key="15">
    <source>
        <dbReference type="SAM" id="MobiDB-lite"/>
    </source>
</evidence>
<keyword evidence="7" id="KW-0732">Signal</keyword>
<name>A0A2H9TCJ7_9ZZZZ</name>
<dbReference type="Pfam" id="PF10531">
    <property type="entry name" value="SLBB"/>
    <property type="match status" value="5"/>
</dbReference>
<keyword evidence="10" id="KW-0626">Porin</keyword>
<accession>A0A2H9TCJ7</accession>
<keyword evidence="4" id="KW-1134">Transmembrane beta strand</keyword>